<proteinExistence type="predicted"/>
<keyword evidence="1" id="KW-0472">Membrane</keyword>
<evidence type="ECO:0000256" key="1">
    <source>
        <dbReference type="SAM" id="Phobius"/>
    </source>
</evidence>
<protein>
    <submittedName>
        <fullName evidence="2">Uncharacterized protein</fullName>
    </submittedName>
</protein>
<gene>
    <name evidence="2" type="ORF">HanXRQr2_Chr01g0028701</name>
</gene>
<comment type="caution">
    <text evidence="2">The sequence shown here is derived from an EMBL/GenBank/DDBJ whole genome shotgun (WGS) entry which is preliminary data.</text>
</comment>
<evidence type="ECO:0000313" key="2">
    <source>
        <dbReference type="EMBL" id="KAF5822622.1"/>
    </source>
</evidence>
<organism evidence="2 3">
    <name type="scientific">Helianthus annuus</name>
    <name type="common">Common sunflower</name>
    <dbReference type="NCBI Taxonomy" id="4232"/>
    <lineage>
        <taxon>Eukaryota</taxon>
        <taxon>Viridiplantae</taxon>
        <taxon>Streptophyta</taxon>
        <taxon>Embryophyta</taxon>
        <taxon>Tracheophyta</taxon>
        <taxon>Spermatophyta</taxon>
        <taxon>Magnoliopsida</taxon>
        <taxon>eudicotyledons</taxon>
        <taxon>Gunneridae</taxon>
        <taxon>Pentapetalae</taxon>
        <taxon>asterids</taxon>
        <taxon>campanulids</taxon>
        <taxon>Asterales</taxon>
        <taxon>Asteraceae</taxon>
        <taxon>Asteroideae</taxon>
        <taxon>Heliantheae alliance</taxon>
        <taxon>Heliantheae</taxon>
        <taxon>Helianthus</taxon>
    </lineage>
</organism>
<accession>A0A9K3P2T2</accession>
<reference evidence="2" key="1">
    <citation type="journal article" date="2017" name="Nature">
        <title>The sunflower genome provides insights into oil metabolism, flowering and Asterid evolution.</title>
        <authorList>
            <person name="Badouin H."/>
            <person name="Gouzy J."/>
            <person name="Grassa C.J."/>
            <person name="Murat F."/>
            <person name="Staton S.E."/>
            <person name="Cottret L."/>
            <person name="Lelandais-Briere C."/>
            <person name="Owens G.L."/>
            <person name="Carrere S."/>
            <person name="Mayjonade B."/>
            <person name="Legrand L."/>
            <person name="Gill N."/>
            <person name="Kane N.C."/>
            <person name="Bowers J.E."/>
            <person name="Hubner S."/>
            <person name="Bellec A."/>
            <person name="Berard A."/>
            <person name="Berges H."/>
            <person name="Blanchet N."/>
            <person name="Boniface M.C."/>
            <person name="Brunel D."/>
            <person name="Catrice O."/>
            <person name="Chaidir N."/>
            <person name="Claudel C."/>
            <person name="Donnadieu C."/>
            <person name="Faraut T."/>
            <person name="Fievet G."/>
            <person name="Helmstetter N."/>
            <person name="King M."/>
            <person name="Knapp S.J."/>
            <person name="Lai Z."/>
            <person name="Le Paslier M.C."/>
            <person name="Lippi Y."/>
            <person name="Lorenzon L."/>
            <person name="Mandel J.R."/>
            <person name="Marage G."/>
            <person name="Marchand G."/>
            <person name="Marquand E."/>
            <person name="Bret-Mestries E."/>
            <person name="Morien E."/>
            <person name="Nambeesan S."/>
            <person name="Nguyen T."/>
            <person name="Pegot-Espagnet P."/>
            <person name="Pouilly N."/>
            <person name="Raftis F."/>
            <person name="Sallet E."/>
            <person name="Schiex T."/>
            <person name="Thomas J."/>
            <person name="Vandecasteele C."/>
            <person name="Vares D."/>
            <person name="Vear F."/>
            <person name="Vautrin S."/>
            <person name="Crespi M."/>
            <person name="Mangin B."/>
            <person name="Burke J.M."/>
            <person name="Salse J."/>
            <person name="Munos S."/>
            <person name="Vincourt P."/>
            <person name="Rieseberg L.H."/>
            <person name="Langlade N.B."/>
        </authorList>
    </citation>
    <scope>NUCLEOTIDE SEQUENCE</scope>
    <source>
        <tissue evidence="2">Leaves</tissue>
    </source>
</reference>
<name>A0A9K3P2T2_HELAN</name>
<keyword evidence="1" id="KW-0812">Transmembrane</keyword>
<feature type="transmembrane region" description="Helical" evidence="1">
    <location>
        <begin position="75"/>
        <end position="96"/>
    </location>
</feature>
<dbReference type="Gramene" id="mRNA:HanXRQr2_Chr01g0028701">
    <property type="protein sequence ID" value="mRNA:HanXRQr2_Chr01g0028701"/>
    <property type="gene ID" value="HanXRQr2_Chr01g0028701"/>
</dbReference>
<dbReference type="Proteomes" id="UP000215914">
    <property type="component" value="Unassembled WGS sequence"/>
</dbReference>
<evidence type="ECO:0000313" key="3">
    <source>
        <dbReference type="Proteomes" id="UP000215914"/>
    </source>
</evidence>
<sequence length="101" mass="11576">MEVWKWAGGLGVLFTHTFRLIASLCLTLTRIQNPLCACIFRIRDMVLKTKKKRKKRKNETLVHSCRRSAPPEIPFPWSASLVLSLFILVIRCLAFGTCSLE</sequence>
<keyword evidence="3" id="KW-1185">Reference proteome</keyword>
<reference evidence="2" key="2">
    <citation type="submission" date="2020-06" db="EMBL/GenBank/DDBJ databases">
        <title>Helianthus annuus Genome sequencing and assembly Release 2.</title>
        <authorList>
            <person name="Gouzy J."/>
            <person name="Langlade N."/>
            <person name="Munos S."/>
        </authorList>
    </citation>
    <scope>NUCLEOTIDE SEQUENCE</scope>
    <source>
        <tissue evidence="2">Leaves</tissue>
    </source>
</reference>
<dbReference type="AlphaFoldDB" id="A0A9K3P2T2"/>
<keyword evidence="1" id="KW-1133">Transmembrane helix</keyword>
<dbReference type="EMBL" id="MNCJ02000316">
    <property type="protein sequence ID" value="KAF5822622.1"/>
    <property type="molecule type" value="Genomic_DNA"/>
</dbReference>